<proteinExistence type="predicted"/>
<keyword evidence="2" id="KW-1185">Reference proteome</keyword>
<evidence type="ECO:0000313" key="2">
    <source>
        <dbReference type="Proteomes" id="UP000095283"/>
    </source>
</evidence>
<evidence type="ECO:0000313" key="3">
    <source>
        <dbReference type="WBParaSite" id="Hba_16543"/>
    </source>
</evidence>
<name>A0A1I7XFN5_HETBA</name>
<dbReference type="AlphaFoldDB" id="A0A1I7XFN5"/>
<sequence>MPLNMEKRSRSVPPKNNKKAKQGVVDALADMEERNIVKKPKEILKMRLMNKPDWNLDTRIEGYDDVDENGRYRKRGVDVGKRRQINQDLNSHGLGTALSNAAFYNNYKILTFNHDPIKFYHKLCQQTFAIN</sequence>
<evidence type="ECO:0000256" key="1">
    <source>
        <dbReference type="SAM" id="MobiDB-lite"/>
    </source>
</evidence>
<feature type="region of interest" description="Disordered" evidence="1">
    <location>
        <begin position="1"/>
        <end position="23"/>
    </location>
</feature>
<organism evidence="2 3">
    <name type="scientific">Heterorhabditis bacteriophora</name>
    <name type="common">Entomopathogenic nematode worm</name>
    <dbReference type="NCBI Taxonomy" id="37862"/>
    <lineage>
        <taxon>Eukaryota</taxon>
        <taxon>Metazoa</taxon>
        <taxon>Ecdysozoa</taxon>
        <taxon>Nematoda</taxon>
        <taxon>Chromadorea</taxon>
        <taxon>Rhabditida</taxon>
        <taxon>Rhabditina</taxon>
        <taxon>Rhabditomorpha</taxon>
        <taxon>Strongyloidea</taxon>
        <taxon>Heterorhabditidae</taxon>
        <taxon>Heterorhabditis</taxon>
    </lineage>
</organism>
<dbReference type="WBParaSite" id="Hba_16543">
    <property type="protein sequence ID" value="Hba_16543"/>
    <property type="gene ID" value="Hba_16543"/>
</dbReference>
<reference evidence="3" key="1">
    <citation type="submission" date="2016-11" db="UniProtKB">
        <authorList>
            <consortium name="WormBaseParasite"/>
        </authorList>
    </citation>
    <scope>IDENTIFICATION</scope>
</reference>
<accession>A0A1I7XFN5</accession>
<dbReference type="Proteomes" id="UP000095283">
    <property type="component" value="Unplaced"/>
</dbReference>
<protein>
    <submittedName>
        <fullName evidence="3">Pre-mRNA-splicing factor SLU7</fullName>
    </submittedName>
</protein>